<evidence type="ECO:0008006" key="3">
    <source>
        <dbReference type="Google" id="ProtNLM"/>
    </source>
</evidence>
<name>A0A0A0N9Q6_STRRN</name>
<accession>A0A0A0N9Q6</accession>
<dbReference type="Gene3D" id="1.10.30.50">
    <property type="match status" value="1"/>
</dbReference>
<organism evidence="1 2">
    <name type="scientific">Streptomyces rapamycinicus (strain ATCC 29253 / DSM 41530 / NRRL 5491 / AYB-994)</name>
    <name type="common">Streptomyces hygroscopicus (strain ATCC 29253)</name>
    <dbReference type="NCBI Taxonomy" id="1343740"/>
    <lineage>
        <taxon>Bacteria</taxon>
        <taxon>Bacillati</taxon>
        <taxon>Actinomycetota</taxon>
        <taxon>Actinomycetes</taxon>
        <taxon>Kitasatosporales</taxon>
        <taxon>Streptomycetaceae</taxon>
        <taxon>Streptomyces</taxon>
        <taxon>Streptomyces violaceusniger group</taxon>
    </lineage>
</organism>
<reference evidence="1 2" key="1">
    <citation type="journal article" date="2018" name="J. Biol. Chem.">
        <title>Discovery of the actinoplanic acid pathway in Streptomyces rapamycinicus reveals a genetically conserved synergism with rapamycin.</title>
        <authorList>
            <person name="Mrak P."/>
            <person name="Krastel P."/>
            <person name="Pivk Lukancic P."/>
            <person name="Tao J."/>
            <person name="Pistorius D."/>
            <person name="Moore C.M."/>
        </authorList>
    </citation>
    <scope>NUCLEOTIDE SEQUENCE [LARGE SCALE GENOMIC DNA]</scope>
    <source>
        <strain evidence="1 2">NRRL 5491</strain>
    </source>
</reference>
<dbReference type="EMBL" id="QYCY01000001">
    <property type="protein sequence ID" value="RLV80750.1"/>
    <property type="molecule type" value="Genomic_DNA"/>
</dbReference>
<proteinExistence type="predicted"/>
<evidence type="ECO:0000313" key="1">
    <source>
        <dbReference type="EMBL" id="RLV80750.1"/>
    </source>
</evidence>
<gene>
    <name evidence="1" type="ORF">D3C57_120235</name>
</gene>
<dbReference type="HOGENOM" id="CLU_177860_0_0_11"/>
<dbReference type="RefSeq" id="WP_020869610.1">
    <property type="nucleotide sequence ID" value="NC_022785.1"/>
</dbReference>
<comment type="caution">
    <text evidence="1">The sequence shown here is derived from an EMBL/GenBank/DDBJ whole genome shotgun (WGS) entry which is preliminary data.</text>
</comment>
<dbReference type="AlphaFoldDB" id="A0A0A0N9Q6"/>
<dbReference type="KEGG" id="src:M271_23290"/>
<evidence type="ECO:0000313" key="2">
    <source>
        <dbReference type="Proteomes" id="UP000281594"/>
    </source>
</evidence>
<protein>
    <recommendedName>
        <fullName evidence="3">HNH endonuclease</fullName>
    </recommendedName>
</protein>
<dbReference type="STRING" id="1343740.M271_23290"/>
<dbReference type="Proteomes" id="UP000281594">
    <property type="component" value="Unassembled WGS sequence"/>
</dbReference>
<sequence>MSKRNRPGNCKGDRGRIKRYTLARRQRGRCLYCAAPFAHPLDGRLRHYVPYRWWPANARPALVLACGHCPGSTSAALPWPLVWLLLAADCAQQEGSAG</sequence>